<protein>
    <submittedName>
        <fullName evidence="2">Uncharacterized protein</fullName>
    </submittedName>
</protein>
<dbReference type="HOGENOM" id="CLU_2233358_0_0_0"/>
<evidence type="ECO:0000313" key="3">
    <source>
        <dbReference type="Proteomes" id="UP000009149"/>
    </source>
</evidence>
<dbReference type="STRING" id="481448.Minf_2043"/>
<name>B3DZ05_METI4</name>
<accession>B3DZ05</accession>
<feature type="region of interest" description="Disordered" evidence="1">
    <location>
        <begin position="43"/>
        <end position="70"/>
    </location>
</feature>
<dbReference type="KEGG" id="min:Minf_2043"/>
<evidence type="ECO:0000313" key="2">
    <source>
        <dbReference type="EMBL" id="ACD84097.1"/>
    </source>
</evidence>
<dbReference type="Proteomes" id="UP000009149">
    <property type="component" value="Chromosome"/>
</dbReference>
<dbReference type="AlphaFoldDB" id="B3DZ05"/>
<reference evidence="2 3" key="1">
    <citation type="journal article" date="2008" name="Biol. Direct">
        <title>Complete genome sequence of the extremely acidophilic methanotroph isolate V4, Methylacidiphilum infernorum, a representative of the bacterial phylum Verrucomicrobia.</title>
        <authorList>
            <person name="Hou S."/>
            <person name="Makarova K.S."/>
            <person name="Saw J.H."/>
            <person name="Senin P."/>
            <person name="Ly B.V."/>
            <person name="Zhou Z."/>
            <person name="Ren Y."/>
            <person name="Wang J."/>
            <person name="Galperin M.Y."/>
            <person name="Omelchenko M.V."/>
            <person name="Wolf Y.I."/>
            <person name="Yutin N."/>
            <person name="Koonin E.V."/>
            <person name="Stott M.B."/>
            <person name="Mountain B.W."/>
            <person name="Crowe M.A."/>
            <person name="Smirnova A.V."/>
            <person name="Dunfield P.F."/>
            <person name="Feng L."/>
            <person name="Wang L."/>
            <person name="Alam M."/>
        </authorList>
    </citation>
    <scope>NUCLEOTIDE SEQUENCE [LARGE SCALE GENOMIC DNA]</scope>
    <source>
        <strain evidence="3">Isolate V4</strain>
    </source>
</reference>
<evidence type="ECO:0000256" key="1">
    <source>
        <dbReference type="SAM" id="MobiDB-lite"/>
    </source>
</evidence>
<gene>
    <name evidence="2" type="ordered locus">Minf_2043</name>
</gene>
<feature type="compositionally biased region" description="Basic and acidic residues" evidence="1">
    <location>
        <begin position="43"/>
        <end position="56"/>
    </location>
</feature>
<sequence>MHSLSFQGPSPPDPRLSFYTRSRVNPWPQVLKASLSSSFFREKSGKINPKPMEKMKAKGNKIQGKNPLLDPLPFHSTRGKAMKNPWLLSCRVLKVHLFLPRVFFF</sequence>
<dbReference type="EMBL" id="CP000975">
    <property type="protein sequence ID" value="ACD84097.1"/>
    <property type="molecule type" value="Genomic_DNA"/>
</dbReference>
<organism evidence="2 3">
    <name type="scientific">Methylacidiphilum infernorum (isolate V4)</name>
    <name type="common">Methylokorus infernorum (strain V4)</name>
    <dbReference type="NCBI Taxonomy" id="481448"/>
    <lineage>
        <taxon>Bacteria</taxon>
        <taxon>Pseudomonadati</taxon>
        <taxon>Verrucomicrobiota</taxon>
        <taxon>Methylacidiphilae</taxon>
        <taxon>Methylacidiphilales</taxon>
        <taxon>Methylacidiphilaceae</taxon>
        <taxon>Methylacidiphilum (ex Ratnadevi et al. 2023)</taxon>
    </lineage>
</organism>
<proteinExistence type="predicted"/>